<keyword evidence="2" id="KW-1185">Reference proteome</keyword>
<dbReference type="AlphaFoldDB" id="A0A3A3FVT7"/>
<gene>
    <name evidence="1" type="ORF">D3878_00930</name>
</gene>
<name>A0A3A3FVT7_9BURK</name>
<dbReference type="RefSeq" id="WP_119783767.1">
    <property type="nucleotide sequence ID" value="NZ_QYUQ01000002.1"/>
</dbReference>
<reference evidence="2" key="1">
    <citation type="submission" date="2018-09" db="EMBL/GenBank/DDBJ databases">
        <authorList>
            <person name="Zhu H."/>
        </authorList>
    </citation>
    <scope>NUCLEOTIDE SEQUENCE [LARGE SCALE GENOMIC DNA]</scope>
    <source>
        <strain evidence="2">K1S02-23</strain>
    </source>
</reference>
<dbReference type="EMBL" id="QYUQ01000002">
    <property type="protein sequence ID" value="RJG00313.1"/>
    <property type="molecule type" value="Genomic_DNA"/>
</dbReference>
<accession>A0A3A3FVT7</accession>
<dbReference type="Proteomes" id="UP000266327">
    <property type="component" value="Unassembled WGS sequence"/>
</dbReference>
<dbReference type="OrthoDB" id="369729at2"/>
<comment type="caution">
    <text evidence="1">The sequence shown here is derived from an EMBL/GenBank/DDBJ whole genome shotgun (WGS) entry which is preliminary data.</text>
</comment>
<evidence type="ECO:0000313" key="2">
    <source>
        <dbReference type="Proteomes" id="UP000266327"/>
    </source>
</evidence>
<protein>
    <submittedName>
        <fullName evidence="1">Uncharacterized protein</fullName>
    </submittedName>
</protein>
<sequence length="91" mass="10200">MKTTVGSDQGIRVRRRAVLRQLAVAPLADPSAREIVRTRHHERPMLIGDQRGPAMMAKAPVINHTDAELTMLENLVGRRPPFQGISYPYQS</sequence>
<organism evidence="1 2">
    <name type="scientific">Noviherbaspirillum sedimenti</name>
    <dbReference type="NCBI Taxonomy" id="2320865"/>
    <lineage>
        <taxon>Bacteria</taxon>
        <taxon>Pseudomonadati</taxon>
        <taxon>Pseudomonadota</taxon>
        <taxon>Betaproteobacteria</taxon>
        <taxon>Burkholderiales</taxon>
        <taxon>Oxalobacteraceae</taxon>
        <taxon>Noviherbaspirillum</taxon>
    </lineage>
</organism>
<evidence type="ECO:0000313" key="1">
    <source>
        <dbReference type="EMBL" id="RJG00313.1"/>
    </source>
</evidence>
<proteinExistence type="predicted"/>